<evidence type="ECO:0000313" key="2">
    <source>
        <dbReference type="Proteomes" id="UP001501207"/>
    </source>
</evidence>
<name>A0ABP8FZW4_9BACT</name>
<keyword evidence="2" id="KW-1185">Reference proteome</keyword>
<evidence type="ECO:0000313" key="1">
    <source>
        <dbReference type="EMBL" id="GAA4314442.1"/>
    </source>
</evidence>
<protein>
    <submittedName>
        <fullName evidence="1">Uncharacterized protein</fullName>
    </submittedName>
</protein>
<dbReference type="EMBL" id="BAABFN010000006">
    <property type="protein sequence ID" value="GAA4314442.1"/>
    <property type="molecule type" value="Genomic_DNA"/>
</dbReference>
<organism evidence="1 2">
    <name type="scientific">Compostibacter hankyongensis</name>
    <dbReference type="NCBI Taxonomy" id="1007089"/>
    <lineage>
        <taxon>Bacteria</taxon>
        <taxon>Pseudomonadati</taxon>
        <taxon>Bacteroidota</taxon>
        <taxon>Chitinophagia</taxon>
        <taxon>Chitinophagales</taxon>
        <taxon>Chitinophagaceae</taxon>
        <taxon>Compostibacter</taxon>
    </lineage>
</organism>
<sequence length="84" mass="9700">MITLKHIEIYKSYNGDGDGFVRCATPEEKAIMDYKHWSLIESLIQDISLVKKGLASETYMKTIDERLKENCDSKETIRALRDMA</sequence>
<reference evidence="2" key="1">
    <citation type="journal article" date="2019" name="Int. J. Syst. Evol. Microbiol.">
        <title>The Global Catalogue of Microorganisms (GCM) 10K type strain sequencing project: providing services to taxonomists for standard genome sequencing and annotation.</title>
        <authorList>
            <consortium name="The Broad Institute Genomics Platform"/>
            <consortium name="The Broad Institute Genome Sequencing Center for Infectious Disease"/>
            <person name="Wu L."/>
            <person name="Ma J."/>
        </authorList>
    </citation>
    <scope>NUCLEOTIDE SEQUENCE [LARGE SCALE GENOMIC DNA]</scope>
    <source>
        <strain evidence="2">JCM 17664</strain>
    </source>
</reference>
<comment type="caution">
    <text evidence="1">The sequence shown here is derived from an EMBL/GenBank/DDBJ whole genome shotgun (WGS) entry which is preliminary data.</text>
</comment>
<proteinExistence type="predicted"/>
<dbReference type="Proteomes" id="UP001501207">
    <property type="component" value="Unassembled WGS sequence"/>
</dbReference>
<gene>
    <name evidence="1" type="ORF">GCM10023143_25300</name>
</gene>
<accession>A0ABP8FZW4</accession>
<dbReference type="RefSeq" id="WP_344979868.1">
    <property type="nucleotide sequence ID" value="NZ_BAABFN010000006.1"/>
</dbReference>